<feature type="domain" description="Acetophenone carboxylase-like C-terminal" evidence="6">
    <location>
        <begin position="664"/>
        <end position="738"/>
    </location>
</feature>
<evidence type="ECO:0000259" key="3">
    <source>
        <dbReference type="Pfam" id="PF01968"/>
    </source>
</evidence>
<evidence type="ECO:0000259" key="4">
    <source>
        <dbReference type="Pfam" id="PF02538"/>
    </source>
</evidence>
<organism evidence="7 8">
    <name type="scientific">Clonostachys solani</name>
    <dbReference type="NCBI Taxonomy" id="160281"/>
    <lineage>
        <taxon>Eukaryota</taxon>
        <taxon>Fungi</taxon>
        <taxon>Dikarya</taxon>
        <taxon>Ascomycota</taxon>
        <taxon>Pezizomycotina</taxon>
        <taxon>Sordariomycetes</taxon>
        <taxon>Hypocreomycetidae</taxon>
        <taxon>Hypocreales</taxon>
        <taxon>Bionectriaceae</taxon>
        <taxon>Clonostachys</taxon>
    </lineage>
</organism>
<dbReference type="Pfam" id="PF01968">
    <property type="entry name" value="Hydantoinase_A"/>
    <property type="match status" value="1"/>
</dbReference>
<dbReference type="PANTHER" id="PTHR11365">
    <property type="entry name" value="5-OXOPROLINASE RELATED"/>
    <property type="match status" value="1"/>
</dbReference>
<feature type="domain" description="Hydantoinase/oxoprolinase N-terminal" evidence="5">
    <location>
        <begin position="15"/>
        <end position="242"/>
    </location>
</feature>
<dbReference type="InterPro" id="IPR003692">
    <property type="entry name" value="Hydantoinase_B"/>
</dbReference>
<dbReference type="Proteomes" id="UP000775872">
    <property type="component" value="Unassembled WGS sequence"/>
</dbReference>
<comment type="similarity">
    <text evidence="1">Belongs to the oxoprolinase family.</text>
</comment>
<dbReference type="GO" id="GO:0006749">
    <property type="term" value="P:glutathione metabolic process"/>
    <property type="evidence" value="ECO:0007669"/>
    <property type="project" value="TreeGrafter"/>
</dbReference>
<dbReference type="Pfam" id="PF02538">
    <property type="entry name" value="Hydantoinase_B"/>
    <property type="match status" value="1"/>
</dbReference>
<dbReference type="PANTHER" id="PTHR11365:SF26">
    <property type="entry name" value="5-OXOPROLINASE"/>
    <property type="match status" value="1"/>
</dbReference>
<feature type="region of interest" description="Disordered" evidence="2">
    <location>
        <begin position="1270"/>
        <end position="1295"/>
    </location>
</feature>
<comment type="caution">
    <text evidence="7">The sequence shown here is derived from an EMBL/GenBank/DDBJ whole genome shotgun (WGS) entry which is preliminary data.</text>
</comment>
<dbReference type="Pfam" id="PF05378">
    <property type="entry name" value="Hydant_A_N"/>
    <property type="match status" value="1"/>
</dbReference>
<evidence type="ECO:0000313" key="7">
    <source>
        <dbReference type="EMBL" id="CAH0055037.1"/>
    </source>
</evidence>
<evidence type="ECO:0000256" key="2">
    <source>
        <dbReference type="SAM" id="MobiDB-lite"/>
    </source>
</evidence>
<dbReference type="GO" id="GO:0017168">
    <property type="term" value="F:5-oxoprolinase (ATP-hydrolyzing) activity"/>
    <property type="evidence" value="ECO:0007669"/>
    <property type="project" value="TreeGrafter"/>
</dbReference>
<name>A0A9N9ZET0_9HYPO</name>
<feature type="domain" description="Hydantoinase A/oxoprolinase" evidence="3">
    <location>
        <begin position="262"/>
        <end position="556"/>
    </location>
</feature>
<keyword evidence="8" id="KW-1185">Reference proteome</keyword>
<dbReference type="GO" id="GO:0005829">
    <property type="term" value="C:cytosol"/>
    <property type="evidence" value="ECO:0007669"/>
    <property type="project" value="TreeGrafter"/>
</dbReference>
<feature type="domain" description="Hydantoinase B/oxoprolinase" evidence="4">
    <location>
        <begin position="758"/>
        <end position="1279"/>
    </location>
</feature>
<sequence>MPHSTSQPDVAGPVRVAIDRGGTFTDVVVFFADGREKVFKLLSRDPSNYKDAPIEAIRRILEEVENRSIPRGVSLDLTNIESLRMGTTVATNALLERQGAKTVLFITKGFKDLLKIGNQSRPDMFALNVKRPELLYSKVVEVSERVTLHDSIAYKRKDNEGNSQPTENVTATAELRSPEDNDVIVGISGEKVRVIQKLDLKEVQEGLQAAYSEGYRSIAVCLLHSYTFPDHEQAIAAEAKKVGFTQVSVSSQLSPAIRMLPRASSAVTDAYLTPEIQAYLEGFQAGIGNKSLETVNWRIMQSDGGLVHPSKLSGLRALLSGPAGGVIGYAKTSYIPEKPTPVIGFDMGGTSTDVSRYAGTLEHVFESTTAGISVQAPQLDINTVAAGGGSVLAWRKGILAVGPESAGSHPGPACYRKGGPATVTDANLILGRIVPDYFPSIFGETQDQPLDVNASYERMRELMEVINKDQGTSFSVEEIASGFITVANEAMCRPIRALTEARGHNTADHNLAAFGGAGGQHGCEIARALKIKRVILHKYSSVLSAYGMALAETIQEERLPFAEVLSTSSLERAKTLLEQLRGKTVSSLRQIDPTCGKTDSSFFLNLRYDGSDTSLMVEKPEDSWDFEGSFVRMHYQEFGFTPSGRDILVDDIRVRTTAKTTEEDKVGLRELDTLTATSWASSTKTTRMFFEKLGFVDAPLYLLDDLSVGGKIAGPAMVIDKTQTIVVSPDSTATVLSSMLVLDVEPVLADTDAKATIDPIQLPVFANRFMGIAEQMGRALQKTSVSTNIKERLDFSCAIFSADGGLVANAPHVPAMLGSMAFSVKWQIDYWKNNIRKGDVFLTNAPYAGGVHLPDLTVITPVFDEAGGEVLFWTASRGHHADVGGIVPGSMPANSTELWEEGAVIDAMKVVEDGVFQEERVLEAMLYAPARFPGCQGARCIQDNITDIKAQAAANQKGVNLITSLIREFGLDSVVLYMNEVQSASSNAVRETLKKICKDKGRNIFEAEDFMDDGSRIKLKITIDPETGNADFDFNGTSPQANGNWNAPIAVCNSATIYTLRCLVNADIPLNQGCIVPVNLIIPENSFLSPSKSAAVAGGNGLTNQRLVDTILKALEICAASNGCMTNFTFGLATADGFGYYETIGGGSGAGPSWEGEDGVHCHMTNTRATDPEIMERRYPVLLRQFALREGSAGGGMYRGGEGIVRELEFLIDMTAGILSERRVFQPYPMAGGQPGGRGENLLLRTDGRVINMGGKATCRVKAGDRIQIHTPGGGGYGSSEDGINGSASGVRDDNGAGTLQFVPLANGSLYSRREVEEGN</sequence>
<evidence type="ECO:0008006" key="9">
    <source>
        <dbReference type="Google" id="ProtNLM"/>
    </source>
</evidence>
<evidence type="ECO:0000256" key="1">
    <source>
        <dbReference type="ARBA" id="ARBA00010403"/>
    </source>
</evidence>
<proteinExistence type="inferred from homology"/>
<gene>
    <name evidence="7" type="ORF">CSOL1703_00016938</name>
</gene>
<dbReference type="InterPro" id="IPR045079">
    <property type="entry name" value="Oxoprolinase-like"/>
</dbReference>
<dbReference type="InterPro" id="IPR049517">
    <property type="entry name" value="ACX-like_C"/>
</dbReference>
<evidence type="ECO:0000259" key="5">
    <source>
        <dbReference type="Pfam" id="PF05378"/>
    </source>
</evidence>
<dbReference type="EMBL" id="CABFOC020000053">
    <property type="protein sequence ID" value="CAH0055037.1"/>
    <property type="molecule type" value="Genomic_DNA"/>
</dbReference>
<dbReference type="Pfam" id="PF19278">
    <property type="entry name" value="Hydant_A_C"/>
    <property type="match status" value="1"/>
</dbReference>
<dbReference type="InterPro" id="IPR008040">
    <property type="entry name" value="Hydant_A_N"/>
</dbReference>
<reference evidence="7" key="1">
    <citation type="submission" date="2021-10" db="EMBL/GenBank/DDBJ databases">
        <authorList>
            <person name="Piombo E."/>
        </authorList>
    </citation>
    <scope>NUCLEOTIDE SEQUENCE</scope>
</reference>
<dbReference type="InterPro" id="IPR002821">
    <property type="entry name" value="Hydantoinase_A"/>
</dbReference>
<dbReference type="OrthoDB" id="3643at2759"/>
<evidence type="ECO:0000313" key="8">
    <source>
        <dbReference type="Proteomes" id="UP000775872"/>
    </source>
</evidence>
<accession>A0A9N9ZET0</accession>
<evidence type="ECO:0000259" key="6">
    <source>
        <dbReference type="Pfam" id="PF19278"/>
    </source>
</evidence>
<protein>
    <recommendedName>
        <fullName evidence="9">5-oxoprolinase</fullName>
    </recommendedName>
</protein>